<feature type="domain" description="Flavodoxin-like" evidence="1">
    <location>
        <begin position="26"/>
        <end position="168"/>
    </location>
</feature>
<reference evidence="2" key="2">
    <citation type="journal article" date="2021" name="PeerJ">
        <title>Extensive microbial diversity within the chicken gut microbiome revealed by metagenomics and culture.</title>
        <authorList>
            <person name="Gilroy R."/>
            <person name="Ravi A."/>
            <person name="Getino M."/>
            <person name="Pursley I."/>
            <person name="Horton D.L."/>
            <person name="Alikhan N.F."/>
            <person name="Baker D."/>
            <person name="Gharbi K."/>
            <person name="Hall N."/>
            <person name="Watson M."/>
            <person name="Adriaenssens E.M."/>
            <person name="Foster-Nyarko E."/>
            <person name="Jarju S."/>
            <person name="Secka A."/>
            <person name="Antonio M."/>
            <person name="Oren A."/>
            <person name="Chaudhuri R.R."/>
            <person name="La Ragione R."/>
            <person name="Hildebrand F."/>
            <person name="Pallen M.J."/>
        </authorList>
    </citation>
    <scope>NUCLEOTIDE SEQUENCE</scope>
    <source>
        <strain evidence="2">CHK180-2868</strain>
    </source>
</reference>
<accession>A0A9D1A702</accession>
<dbReference type="SUPFAM" id="SSF52218">
    <property type="entry name" value="Flavoproteins"/>
    <property type="match status" value="1"/>
</dbReference>
<evidence type="ECO:0000313" key="2">
    <source>
        <dbReference type="EMBL" id="HIR06008.1"/>
    </source>
</evidence>
<protein>
    <submittedName>
        <fullName evidence="2">Flavodoxin</fullName>
    </submittedName>
</protein>
<evidence type="ECO:0000259" key="1">
    <source>
        <dbReference type="Pfam" id="PF12682"/>
    </source>
</evidence>
<dbReference type="PANTHER" id="PTHR39201:SF1">
    <property type="entry name" value="FLAVODOXIN-LIKE DOMAIN-CONTAINING PROTEIN"/>
    <property type="match status" value="1"/>
</dbReference>
<dbReference type="PANTHER" id="PTHR39201">
    <property type="entry name" value="EXPORTED PROTEIN-RELATED"/>
    <property type="match status" value="1"/>
</dbReference>
<dbReference type="GO" id="GO:0016651">
    <property type="term" value="F:oxidoreductase activity, acting on NAD(P)H"/>
    <property type="evidence" value="ECO:0007669"/>
    <property type="project" value="UniProtKB-ARBA"/>
</dbReference>
<gene>
    <name evidence="2" type="ORF">IAB28_08610</name>
</gene>
<reference evidence="2" key="1">
    <citation type="submission" date="2020-10" db="EMBL/GenBank/DDBJ databases">
        <authorList>
            <person name="Gilroy R."/>
        </authorList>
    </citation>
    <scope>NUCLEOTIDE SEQUENCE</scope>
    <source>
        <strain evidence="2">CHK180-2868</strain>
    </source>
</reference>
<evidence type="ECO:0000313" key="3">
    <source>
        <dbReference type="Proteomes" id="UP000824250"/>
    </source>
</evidence>
<dbReference type="AlphaFoldDB" id="A0A9D1A702"/>
<dbReference type="EMBL" id="DVGC01000048">
    <property type="protein sequence ID" value="HIR06008.1"/>
    <property type="molecule type" value="Genomic_DNA"/>
</dbReference>
<organism evidence="2 3">
    <name type="scientific">Candidatus Copromonas faecavium</name>
    <name type="common">nom. illeg.</name>
    <dbReference type="NCBI Taxonomy" id="2840740"/>
    <lineage>
        <taxon>Bacteria</taxon>
        <taxon>Bacillati</taxon>
        <taxon>Bacillota</taxon>
        <taxon>Clostridia</taxon>
        <taxon>Lachnospirales</taxon>
        <taxon>Lachnospiraceae</taxon>
        <taxon>Candidatus Copromonas (nom. illeg.)</taxon>
    </lineage>
</organism>
<proteinExistence type="predicted"/>
<dbReference type="Proteomes" id="UP000824250">
    <property type="component" value="Unassembled WGS sequence"/>
</dbReference>
<dbReference type="InterPro" id="IPR008254">
    <property type="entry name" value="Flavodoxin/NO_synth"/>
</dbReference>
<name>A0A9D1A702_9FIRM</name>
<dbReference type="InterPro" id="IPR029039">
    <property type="entry name" value="Flavoprotein-like_sf"/>
</dbReference>
<sequence length="172" mass="19646">MAELIVYFSRKYQNYVNGTILDLEKGNTEAAAGIINRLTGAPLFPLEPVREYSHEYEECTRQAKKDLQEKARPELKQYPQSLEKYDVIYLGYPNYWSTMPMAVFTFLERYDFTGKTILPFCTHEGSGMGISERDIRSCCPGAVVKPGLAIRGSDAAEAENVIRKWLEEYRPA</sequence>
<dbReference type="GO" id="GO:0010181">
    <property type="term" value="F:FMN binding"/>
    <property type="evidence" value="ECO:0007669"/>
    <property type="project" value="InterPro"/>
</dbReference>
<comment type="caution">
    <text evidence="2">The sequence shown here is derived from an EMBL/GenBank/DDBJ whole genome shotgun (WGS) entry which is preliminary data.</text>
</comment>
<dbReference type="Gene3D" id="3.40.50.360">
    <property type="match status" value="1"/>
</dbReference>
<dbReference type="Pfam" id="PF12682">
    <property type="entry name" value="Flavodoxin_4"/>
    <property type="match status" value="1"/>
</dbReference>